<dbReference type="Proteomes" id="UP001056778">
    <property type="component" value="Chromosome 4"/>
</dbReference>
<accession>A0ACB9TAS7</accession>
<comment type="caution">
    <text evidence="1">The sequence shown here is derived from an EMBL/GenBank/DDBJ whole genome shotgun (WGS) entry which is preliminary data.</text>
</comment>
<keyword evidence="1" id="KW-0378">Hydrolase</keyword>
<keyword evidence="1" id="KW-0540">Nuclease</keyword>
<organism evidence="1 2">
    <name type="scientific">Holotrichia oblita</name>
    <name type="common">Chafer beetle</name>
    <dbReference type="NCBI Taxonomy" id="644536"/>
    <lineage>
        <taxon>Eukaryota</taxon>
        <taxon>Metazoa</taxon>
        <taxon>Ecdysozoa</taxon>
        <taxon>Arthropoda</taxon>
        <taxon>Hexapoda</taxon>
        <taxon>Insecta</taxon>
        <taxon>Pterygota</taxon>
        <taxon>Neoptera</taxon>
        <taxon>Endopterygota</taxon>
        <taxon>Coleoptera</taxon>
        <taxon>Polyphaga</taxon>
        <taxon>Scarabaeiformia</taxon>
        <taxon>Scarabaeidae</taxon>
        <taxon>Melolonthinae</taxon>
        <taxon>Holotrichia</taxon>
    </lineage>
</organism>
<sequence>MKDKLIENAPIGSKAFCQENGWMCKDLFVNWLKHFVHYTRTSKDNKALLLLDGCNCVLFSCALHSSCPAFGCWIFCTPPQTYYGQEIQSWLKQNPGRVVSQIQVAGLFTKAYLKAATRANAVHAYAKTGKQ</sequence>
<evidence type="ECO:0000313" key="1">
    <source>
        <dbReference type="EMBL" id="KAI4463854.1"/>
    </source>
</evidence>
<gene>
    <name evidence="1" type="ORF">MML48_4g00006091</name>
</gene>
<keyword evidence="2" id="KW-1185">Reference proteome</keyword>
<protein>
    <submittedName>
        <fullName evidence="1">Dde superfamily endonuclease</fullName>
    </submittedName>
</protein>
<reference evidence="1" key="1">
    <citation type="submission" date="2022-04" db="EMBL/GenBank/DDBJ databases">
        <title>Chromosome-scale genome assembly of Holotrichia oblita Faldermann.</title>
        <authorList>
            <person name="Rongchong L."/>
        </authorList>
    </citation>
    <scope>NUCLEOTIDE SEQUENCE</scope>
    <source>
        <strain evidence="1">81SQS9</strain>
    </source>
</reference>
<proteinExistence type="predicted"/>
<dbReference type="EMBL" id="CM043018">
    <property type="protein sequence ID" value="KAI4463854.1"/>
    <property type="molecule type" value="Genomic_DNA"/>
</dbReference>
<keyword evidence="1" id="KW-0255">Endonuclease</keyword>
<evidence type="ECO:0000313" key="2">
    <source>
        <dbReference type="Proteomes" id="UP001056778"/>
    </source>
</evidence>
<name>A0ACB9TAS7_HOLOL</name>